<accession>A0A6J4QYT8</accession>
<sequence length="75" mass="8670">FGVYAVRQGPVLYHNLQAVLRGEPLSPYRPQGRYLYILDLGDGTGLAIYGSLTNRSRPALRLKRRIDRRFMQQYS</sequence>
<keyword evidence="1" id="KW-0808">Transferase</keyword>
<dbReference type="GO" id="GO:0004756">
    <property type="term" value="F:selenide, water dikinase activity"/>
    <property type="evidence" value="ECO:0007669"/>
    <property type="project" value="UniProtKB-EC"/>
</dbReference>
<proteinExistence type="predicted"/>
<dbReference type="AlphaFoldDB" id="A0A6J4QYT8"/>
<dbReference type="EC" id="2.7.9.3" evidence="1"/>
<evidence type="ECO:0000313" key="1">
    <source>
        <dbReference type="EMBL" id="CAA9451913.1"/>
    </source>
</evidence>
<reference evidence="1" key="1">
    <citation type="submission" date="2020-02" db="EMBL/GenBank/DDBJ databases">
        <authorList>
            <person name="Meier V. D."/>
        </authorList>
    </citation>
    <scope>NUCLEOTIDE SEQUENCE</scope>
    <source>
        <strain evidence="1">AVDCRST_MAG01</strain>
    </source>
</reference>
<gene>
    <name evidence="1" type="ORF">AVDCRST_MAG01-01-4688</name>
</gene>
<dbReference type="Gene3D" id="3.50.50.100">
    <property type="match status" value="1"/>
</dbReference>
<dbReference type="EMBL" id="CADCUW010000606">
    <property type="protein sequence ID" value="CAA9451913.1"/>
    <property type="molecule type" value="Genomic_DNA"/>
</dbReference>
<organism evidence="1">
    <name type="scientific">uncultured Rubrobacteraceae bacterium</name>
    <dbReference type="NCBI Taxonomy" id="349277"/>
    <lineage>
        <taxon>Bacteria</taxon>
        <taxon>Bacillati</taxon>
        <taxon>Actinomycetota</taxon>
        <taxon>Rubrobacteria</taxon>
        <taxon>Rubrobacterales</taxon>
        <taxon>Rubrobacteraceae</taxon>
        <taxon>environmental samples</taxon>
    </lineage>
</organism>
<feature type="non-terminal residue" evidence="1">
    <location>
        <position position="1"/>
    </location>
</feature>
<keyword evidence="1" id="KW-0418">Kinase</keyword>
<name>A0A6J4QYT8_9ACTN</name>
<protein>
    <submittedName>
        <fullName evidence="1">NADH dehydrogenase-like protein / Selenide,water dikinase</fullName>
        <ecNumber evidence="1">2.7.9.3</ecNumber>
    </submittedName>
</protein>